<feature type="region of interest" description="Disordered" evidence="3">
    <location>
        <begin position="167"/>
        <end position="308"/>
    </location>
</feature>
<name>M3K363_CANMX</name>
<feature type="region of interest" description="Disordered" evidence="3">
    <location>
        <begin position="1"/>
        <end position="23"/>
    </location>
</feature>
<feature type="compositionally biased region" description="Basic and acidic residues" evidence="3">
    <location>
        <begin position="69"/>
        <end position="80"/>
    </location>
</feature>
<feature type="compositionally biased region" description="Polar residues" evidence="3">
    <location>
        <begin position="116"/>
        <end position="128"/>
    </location>
</feature>
<dbReference type="eggNOG" id="ENOG502QW5G">
    <property type="taxonomic scope" value="Eukaryota"/>
</dbReference>
<comment type="subcellular location">
    <subcellularLocation>
        <location evidence="1">Nucleus</location>
    </subcellularLocation>
</comment>
<dbReference type="Pfam" id="PF11951">
    <property type="entry name" value="Fungal_trans_2"/>
    <property type="match status" value="1"/>
</dbReference>
<feature type="compositionally biased region" description="Low complexity" evidence="3">
    <location>
        <begin position="89"/>
        <end position="106"/>
    </location>
</feature>
<dbReference type="STRING" id="1245528.M3K363"/>
<dbReference type="GO" id="GO:0045944">
    <property type="term" value="P:positive regulation of transcription by RNA polymerase II"/>
    <property type="evidence" value="ECO:0007669"/>
    <property type="project" value="TreeGrafter"/>
</dbReference>
<protein>
    <recommendedName>
        <fullName evidence="4">Zn(2)-C6 fungal-type domain-containing protein</fullName>
    </recommendedName>
</protein>
<organism evidence="5 6">
    <name type="scientific">Candida maltosa (strain Xu316)</name>
    <name type="common">Yeast</name>
    <dbReference type="NCBI Taxonomy" id="1245528"/>
    <lineage>
        <taxon>Eukaryota</taxon>
        <taxon>Fungi</taxon>
        <taxon>Dikarya</taxon>
        <taxon>Ascomycota</taxon>
        <taxon>Saccharomycotina</taxon>
        <taxon>Pichiomycetes</taxon>
        <taxon>Debaryomycetaceae</taxon>
        <taxon>Candida/Lodderomyces clade</taxon>
        <taxon>Candida</taxon>
    </lineage>
</organism>
<evidence type="ECO:0000256" key="1">
    <source>
        <dbReference type="ARBA" id="ARBA00004123"/>
    </source>
</evidence>
<dbReference type="HOGENOM" id="CLU_014489_0_0_1"/>
<evidence type="ECO:0000256" key="2">
    <source>
        <dbReference type="ARBA" id="ARBA00023242"/>
    </source>
</evidence>
<sequence length="799" mass="89914">MSSHTHDYPSPGNTQKRVYSKDGCKECKRRKIKCDEGKPFCWQCVRLRKQCVYPRPGERVLRISKKKQREQLLKNPESHQDLLPPPTQQPQAHQQVPPQQQGATPPNTSDLKSESNRSTPNHYRTNPNISLPYYPPPQVPPQQSPPQIPPPHLSQQVYYQAPPVLPQYSQGNILQPIPPHHPSHLTSQPPIPPPPAPPQFHYAHQQVPSFYPPNPNSIVLPLPQASRLANSQQQQQQQQPDSLTNKLPPPQSCGTNCKPPSSSSITSLLNNSNNMKSESSTTAGSMNGNSPQTPQTSTSNHGLSASPHPLDDGMLGLYDHTDLELLTTDLNNMVTKIMFDMNYDDSKRKVPETDESSIKSCESTTKLDNHYSYNLPISVISMKNQANKTYLEAFYNEFSGIILPFPAYDKAHDCYFNPARDIILKSASNQKYILAAVLANGARLRFNKTQNEDDEEAYCLYLSKCLKLLGPAIAEDDKKLTSNIENVLLTVLLLTVGNASNLKQDWRPHLKGAKDLLLKASVNNRKPSKIFIFCKIWFVTIEILASFSSHKGGTLQTDQEIDDLINSGDEYEQQVLKELGIVFDNGFNIMGGYHHDCYNLFGKLMKVLNRTRNGTFNPQDSKEYLKLFADFQRVTEIQFINKEGIFPGLENGVLVEHLQKINPITISWMDVSHQTFTQACMMTILEKCFGETYSSPQIQVLTNSIIQSIAYLSQYSADEEPEYKTPHALMMLQWSVSIAAKNLINENHKDAVSKFFQISAKVGSGGATIALKRIIRIWDKRDGKPVSEDENDSEDLVSY</sequence>
<feature type="compositionally biased region" description="Pro residues" evidence="3">
    <location>
        <begin position="133"/>
        <end position="152"/>
    </location>
</feature>
<evidence type="ECO:0000256" key="3">
    <source>
        <dbReference type="SAM" id="MobiDB-lite"/>
    </source>
</evidence>
<dbReference type="GO" id="GO:0000976">
    <property type="term" value="F:transcription cis-regulatory region binding"/>
    <property type="evidence" value="ECO:0007669"/>
    <property type="project" value="TreeGrafter"/>
</dbReference>
<feature type="compositionally biased region" description="Low complexity" evidence="3">
    <location>
        <begin position="261"/>
        <end position="274"/>
    </location>
</feature>
<accession>M3K363</accession>
<evidence type="ECO:0000259" key="4">
    <source>
        <dbReference type="PROSITE" id="PS50048"/>
    </source>
</evidence>
<dbReference type="GO" id="GO:0005634">
    <property type="term" value="C:nucleus"/>
    <property type="evidence" value="ECO:0007669"/>
    <property type="project" value="UniProtKB-SubCell"/>
</dbReference>
<dbReference type="Proteomes" id="UP000011777">
    <property type="component" value="Unassembled WGS sequence"/>
</dbReference>
<feature type="compositionally biased region" description="Polar residues" evidence="3">
    <location>
        <begin position="275"/>
        <end position="303"/>
    </location>
</feature>
<feature type="domain" description="Zn(2)-C6 fungal-type" evidence="4">
    <location>
        <begin position="23"/>
        <end position="53"/>
    </location>
</feature>
<keyword evidence="6" id="KW-1185">Reference proteome</keyword>
<proteinExistence type="predicted"/>
<dbReference type="InterPro" id="IPR021858">
    <property type="entry name" value="Fun_TF"/>
</dbReference>
<dbReference type="CDD" id="cd00067">
    <property type="entry name" value="GAL4"/>
    <property type="match status" value="1"/>
</dbReference>
<dbReference type="Gene3D" id="4.10.240.10">
    <property type="entry name" value="Zn(2)-C6 fungal-type DNA-binding domain"/>
    <property type="match status" value="1"/>
</dbReference>
<keyword evidence="2" id="KW-0539">Nucleus</keyword>
<feature type="region of interest" description="Disordered" evidence="3">
    <location>
        <begin position="62"/>
        <end position="154"/>
    </location>
</feature>
<evidence type="ECO:0000313" key="6">
    <source>
        <dbReference type="Proteomes" id="UP000011777"/>
    </source>
</evidence>
<reference evidence="5 6" key="1">
    <citation type="submission" date="2013-02" db="EMBL/GenBank/DDBJ databases">
        <title>Genome sequence of Candida maltosa Xu316, a potential industrial strain for xylitol and ethanol production.</title>
        <authorList>
            <person name="Yu J."/>
            <person name="Wang Q."/>
            <person name="Geng X."/>
            <person name="Bao W."/>
            <person name="He P."/>
            <person name="Cai J."/>
        </authorList>
    </citation>
    <scope>NUCLEOTIDE SEQUENCE [LARGE SCALE GENOMIC DNA]</scope>
    <source>
        <strain evidence="6">Xu316</strain>
    </source>
</reference>
<dbReference type="InterPro" id="IPR036864">
    <property type="entry name" value="Zn2-C6_fun-type_DNA-bd_sf"/>
</dbReference>
<dbReference type="Pfam" id="PF00172">
    <property type="entry name" value="Zn_clus"/>
    <property type="match status" value="1"/>
</dbReference>
<feature type="compositionally biased region" description="Pro residues" evidence="3">
    <location>
        <begin position="189"/>
        <end position="198"/>
    </location>
</feature>
<dbReference type="InterPro" id="IPR001138">
    <property type="entry name" value="Zn2Cys6_DnaBD"/>
</dbReference>
<gene>
    <name evidence="5" type="ORF">G210_5456</name>
</gene>
<dbReference type="PROSITE" id="PS50048">
    <property type="entry name" value="ZN2_CY6_FUNGAL_2"/>
    <property type="match status" value="1"/>
</dbReference>
<dbReference type="SMART" id="SM00066">
    <property type="entry name" value="GAL4"/>
    <property type="match status" value="1"/>
</dbReference>
<dbReference type="GO" id="GO:0008270">
    <property type="term" value="F:zinc ion binding"/>
    <property type="evidence" value="ECO:0007669"/>
    <property type="project" value="InterPro"/>
</dbReference>
<dbReference type="PROSITE" id="PS00463">
    <property type="entry name" value="ZN2_CY6_FUNGAL_1"/>
    <property type="match status" value="1"/>
</dbReference>
<dbReference type="OMA" id="WYDISHQ"/>
<dbReference type="PANTHER" id="PTHR37534:SF49">
    <property type="entry name" value="LYSINE BIOSYNTHESIS REGULATORY PROTEIN LYS14"/>
    <property type="match status" value="1"/>
</dbReference>
<evidence type="ECO:0000313" key="5">
    <source>
        <dbReference type="EMBL" id="EMG49715.1"/>
    </source>
</evidence>
<dbReference type="SUPFAM" id="SSF57701">
    <property type="entry name" value="Zn2/Cys6 DNA-binding domain"/>
    <property type="match status" value="1"/>
</dbReference>
<dbReference type="OrthoDB" id="424974at2759"/>
<dbReference type="PANTHER" id="PTHR37534">
    <property type="entry name" value="TRANSCRIPTIONAL ACTIVATOR PROTEIN UGA3"/>
    <property type="match status" value="1"/>
</dbReference>
<dbReference type="EMBL" id="AOGT01000513">
    <property type="protein sequence ID" value="EMG49715.1"/>
    <property type="molecule type" value="Genomic_DNA"/>
</dbReference>
<comment type="caution">
    <text evidence="5">The sequence shown here is derived from an EMBL/GenBank/DDBJ whole genome shotgun (WGS) entry which is preliminary data.</text>
</comment>
<dbReference type="AlphaFoldDB" id="M3K363"/>
<dbReference type="GO" id="GO:0000981">
    <property type="term" value="F:DNA-binding transcription factor activity, RNA polymerase II-specific"/>
    <property type="evidence" value="ECO:0007669"/>
    <property type="project" value="InterPro"/>
</dbReference>